<evidence type="ECO:0000256" key="6">
    <source>
        <dbReference type="ARBA" id="ARBA00022989"/>
    </source>
</evidence>
<keyword evidence="4" id="KW-0997">Cell inner membrane</keyword>
<dbReference type="GO" id="GO:0005886">
    <property type="term" value="C:plasma membrane"/>
    <property type="evidence" value="ECO:0007669"/>
    <property type="project" value="UniProtKB-SubCell"/>
</dbReference>
<proteinExistence type="inferred from homology"/>
<evidence type="ECO:0000256" key="3">
    <source>
        <dbReference type="ARBA" id="ARBA00022475"/>
    </source>
</evidence>
<dbReference type="Proteomes" id="UP000177141">
    <property type="component" value="Unassembled WGS sequence"/>
</dbReference>
<feature type="domain" description="Type II secretion system protein GspF" evidence="9">
    <location>
        <begin position="222"/>
        <end position="346"/>
    </location>
</feature>
<feature type="transmembrane region" description="Helical" evidence="8">
    <location>
        <begin position="120"/>
        <end position="148"/>
    </location>
</feature>
<dbReference type="FunFam" id="1.20.81.30:FF:000001">
    <property type="entry name" value="Type II secretion system protein F"/>
    <property type="match status" value="1"/>
</dbReference>
<evidence type="ECO:0000256" key="2">
    <source>
        <dbReference type="ARBA" id="ARBA00005745"/>
    </source>
</evidence>
<protein>
    <recommendedName>
        <fullName evidence="9">Type II secretion system protein GspF domain-containing protein</fullName>
    </recommendedName>
</protein>
<keyword evidence="3" id="KW-1003">Cell membrane</keyword>
<dbReference type="EMBL" id="MGAL01000046">
    <property type="protein sequence ID" value="OGK45864.1"/>
    <property type="molecule type" value="Genomic_DNA"/>
</dbReference>
<evidence type="ECO:0000259" key="9">
    <source>
        <dbReference type="Pfam" id="PF00482"/>
    </source>
</evidence>
<dbReference type="AlphaFoldDB" id="A0A1F7IR80"/>
<evidence type="ECO:0000313" key="10">
    <source>
        <dbReference type="EMBL" id="OGK45864.1"/>
    </source>
</evidence>
<feature type="transmembrane region" description="Helical" evidence="8">
    <location>
        <begin position="327"/>
        <end position="348"/>
    </location>
</feature>
<dbReference type="InterPro" id="IPR003004">
    <property type="entry name" value="GspF/PilC"/>
</dbReference>
<evidence type="ECO:0000313" key="11">
    <source>
        <dbReference type="Proteomes" id="UP000177141"/>
    </source>
</evidence>
<dbReference type="PRINTS" id="PR00812">
    <property type="entry name" value="BCTERIALGSPF"/>
</dbReference>
<accession>A0A1F7IR80</accession>
<evidence type="ECO:0000256" key="4">
    <source>
        <dbReference type="ARBA" id="ARBA00022519"/>
    </source>
</evidence>
<keyword evidence="5 8" id="KW-0812">Transmembrane</keyword>
<comment type="similarity">
    <text evidence="2">Belongs to the GSP F family.</text>
</comment>
<dbReference type="InterPro" id="IPR042094">
    <property type="entry name" value="T2SS_GspF_sf"/>
</dbReference>
<evidence type="ECO:0000256" key="7">
    <source>
        <dbReference type="ARBA" id="ARBA00023136"/>
    </source>
</evidence>
<dbReference type="Gene3D" id="1.20.81.30">
    <property type="entry name" value="Type II secretion system (T2SS), domain F"/>
    <property type="match status" value="2"/>
</dbReference>
<comment type="subcellular location">
    <subcellularLocation>
        <location evidence="1">Cell inner membrane</location>
        <topology evidence="1">Multi-pass membrane protein</topology>
    </subcellularLocation>
</comment>
<dbReference type="PANTHER" id="PTHR30012:SF0">
    <property type="entry name" value="TYPE II SECRETION SYSTEM PROTEIN F-RELATED"/>
    <property type="match status" value="1"/>
</dbReference>
<comment type="caution">
    <text evidence="10">The sequence shown here is derived from an EMBL/GenBank/DDBJ whole genome shotgun (WGS) entry which is preliminary data.</text>
</comment>
<evidence type="ECO:0000256" key="8">
    <source>
        <dbReference type="SAM" id="Phobius"/>
    </source>
</evidence>
<dbReference type="Pfam" id="PF00482">
    <property type="entry name" value="T2SSF"/>
    <property type="match status" value="2"/>
</dbReference>
<dbReference type="PANTHER" id="PTHR30012">
    <property type="entry name" value="GENERAL SECRETION PATHWAY PROTEIN"/>
    <property type="match status" value="1"/>
</dbReference>
<evidence type="ECO:0000256" key="1">
    <source>
        <dbReference type="ARBA" id="ARBA00004429"/>
    </source>
</evidence>
<sequence length="356" mass="39893">MNLSNFFSIKPKPVEILFFTRHLATMIKAGITIDDALETLAEQTKSSAFKKIIESVLADVKNGQTLSKALNKHPKAFDQFYVSLIQVSEESGSLDDNLEFIAKQLAKNYNLIKKIKAAMLYPMIIFSVMTIMGGFVSFFILPLLVSFFEAFGDNLPLSTQILLFIANTFKNHGLIIAITSVSLFTLFQYIIRLNKVKPYWHKFLLKLPIIGKFIINTQVAQFSRNFGILIKSGLPIAKSLDVTSQTLNNITFRNHVNRLSSSLSRGKNIADTMENGQYKEFPTLVSKMIAIGEKTGKLDESLLYLGEFYEDEIDDFSKNLTTLLEPVLLVIIGIAVGFVALAIITPIYELTSSFSK</sequence>
<organism evidence="10 11">
    <name type="scientific">Candidatus Roizmanbacteria bacterium RIFCSPLOWO2_01_FULL_38_12</name>
    <dbReference type="NCBI Taxonomy" id="1802061"/>
    <lineage>
        <taxon>Bacteria</taxon>
        <taxon>Candidatus Roizmaniibacteriota</taxon>
    </lineage>
</organism>
<name>A0A1F7IR80_9BACT</name>
<dbReference type="InterPro" id="IPR018076">
    <property type="entry name" value="T2SS_GspF_dom"/>
</dbReference>
<feature type="transmembrane region" description="Helical" evidence="8">
    <location>
        <begin position="172"/>
        <end position="191"/>
    </location>
</feature>
<dbReference type="STRING" id="1802061.A3A93_00965"/>
<feature type="domain" description="Type II secretion system protein GspF" evidence="9">
    <location>
        <begin position="19"/>
        <end position="142"/>
    </location>
</feature>
<keyword evidence="7 8" id="KW-0472">Membrane</keyword>
<keyword evidence="6 8" id="KW-1133">Transmembrane helix</keyword>
<gene>
    <name evidence="10" type="ORF">A3A93_00965</name>
</gene>
<evidence type="ECO:0000256" key="5">
    <source>
        <dbReference type="ARBA" id="ARBA00022692"/>
    </source>
</evidence>
<reference evidence="10 11" key="1">
    <citation type="journal article" date="2016" name="Nat. Commun.">
        <title>Thousands of microbial genomes shed light on interconnected biogeochemical processes in an aquifer system.</title>
        <authorList>
            <person name="Anantharaman K."/>
            <person name="Brown C.T."/>
            <person name="Hug L.A."/>
            <person name="Sharon I."/>
            <person name="Castelle C.J."/>
            <person name="Probst A.J."/>
            <person name="Thomas B.C."/>
            <person name="Singh A."/>
            <person name="Wilkins M.J."/>
            <person name="Karaoz U."/>
            <person name="Brodie E.L."/>
            <person name="Williams K.H."/>
            <person name="Hubbard S.S."/>
            <person name="Banfield J.F."/>
        </authorList>
    </citation>
    <scope>NUCLEOTIDE SEQUENCE [LARGE SCALE GENOMIC DNA]</scope>
</reference>